<evidence type="ECO:0000313" key="5">
    <source>
        <dbReference type="EMBL" id="OCS84710.1"/>
    </source>
</evidence>
<dbReference type="SMART" id="SM00342">
    <property type="entry name" value="HTH_ARAC"/>
    <property type="match status" value="1"/>
</dbReference>
<dbReference type="Pfam" id="PF12833">
    <property type="entry name" value="HTH_18"/>
    <property type="match status" value="1"/>
</dbReference>
<proteinExistence type="predicted"/>
<dbReference type="InterPro" id="IPR009057">
    <property type="entry name" value="Homeodomain-like_sf"/>
</dbReference>
<dbReference type="Gene3D" id="1.10.10.60">
    <property type="entry name" value="Homeodomain-like"/>
    <property type="match status" value="1"/>
</dbReference>
<dbReference type="PANTHER" id="PTHR43280:SF2">
    <property type="entry name" value="HTH-TYPE TRANSCRIPTIONAL REGULATOR EXSA"/>
    <property type="match status" value="1"/>
</dbReference>
<sequence length="263" mass="30703">MNDKQFYMAQPEWQKVLPALREFHIPPCANSNVQTIYFFTVESTRIVELPGIPDSCLDIVFYLDGPLTNSFVIPSPKERMLFTFAEVGRYVGIRLKPCHHVKQFALSQAELNDQMRWLVLESAPFLSLLWERLIGETMDAAIIAHILAEPIFQQAPLSPQQLLIEQMTSMIYTSNGNITLKQLEQQFCYSARYVRMLFQQHIGMSPKQFMQITQLQHLVNEMKHAPLKTKDILATYPYYDESHFYKMFKKYMNMTPQAYAMLI</sequence>
<keyword evidence="6" id="KW-1185">Reference proteome</keyword>
<name>A0A1C0YC32_9BACL</name>
<dbReference type="Proteomes" id="UP000093199">
    <property type="component" value="Unassembled WGS sequence"/>
</dbReference>
<comment type="caution">
    <text evidence="5">The sequence shown here is derived from an EMBL/GenBank/DDBJ whole genome shotgun (WGS) entry which is preliminary data.</text>
</comment>
<dbReference type="EMBL" id="MASJ01000023">
    <property type="protein sequence ID" value="OCS84710.1"/>
    <property type="molecule type" value="Genomic_DNA"/>
</dbReference>
<dbReference type="InterPro" id="IPR018060">
    <property type="entry name" value="HTH_AraC"/>
</dbReference>
<dbReference type="SUPFAM" id="SSF46689">
    <property type="entry name" value="Homeodomain-like"/>
    <property type="match status" value="1"/>
</dbReference>
<keyword evidence="3" id="KW-0804">Transcription</keyword>
<evidence type="ECO:0000259" key="4">
    <source>
        <dbReference type="PROSITE" id="PS01124"/>
    </source>
</evidence>
<evidence type="ECO:0000256" key="3">
    <source>
        <dbReference type="ARBA" id="ARBA00023163"/>
    </source>
</evidence>
<reference evidence="5 6" key="1">
    <citation type="submission" date="2016-07" db="EMBL/GenBank/DDBJ databases">
        <title>Caryophanon tenue genome sequencing.</title>
        <authorList>
            <person name="Verma A."/>
            <person name="Pal Y."/>
            <person name="Krishnamurthi S."/>
        </authorList>
    </citation>
    <scope>NUCLEOTIDE SEQUENCE [LARGE SCALE GENOMIC DNA]</scope>
    <source>
        <strain evidence="5 6">DSM 14152</strain>
    </source>
</reference>
<keyword evidence="1" id="KW-0805">Transcription regulation</keyword>
<dbReference type="GO" id="GO:0003700">
    <property type="term" value="F:DNA-binding transcription factor activity"/>
    <property type="evidence" value="ECO:0007669"/>
    <property type="project" value="InterPro"/>
</dbReference>
<keyword evidence="2" id="KW-0238">DNA-binding</keyword>
<dbReference type="STRING" id="33978.A6M13_03800"/>
<protein>
    <recommendedName>
        <fullName evidence="4">HTH araC/xylS-type domain-containing protein</fullName>
    </recommendedName>
</protein>
<gene>
    <name evidence="5" type="ORF">A6M13_03800</name>
</gene>
<accession>A0A1C0YC32</accession>
<dbReference type="GO" id="GO:0043565">
    <property type="term" value="F:sequence-specific DNA binding"/>
    <property type="evidence" value="ECO:0007669"/>
    <property type="project" value="InterPro"/>
</dbReference>
<organism evidence="5 6">
    <name type="scientific">Caryophanon tenue</name>
    <dbReference type="NCBI Taxonomy" id="33978"/>
    <lineage>
        <taxon>Bacteria</taxon>
        <taxon>Bacillati</taxon>
        <taxon>Bacillota</taxon>
        <taxon>Bacilli</taxon>
        <taxon>Bacillales</taxon>
        <taxon>Caryophanaceae</taxon>
        <taxon>Caryophanon</taxon>
    </lineage>
</organism>
<evidence type="ECO:0000256" key="1">
    <source>
        <dbReference type="ARBA" id="ARBA00023015"/>
    </source>
</evidence>
<dbReference type="RefSeq" id="WP_066546017.1">
    <property type="nucleotide sequence ID" value="NZ_MASJ01000023.1"/>
</dbReference>
<dbReference type="PANTHER" id="PTHR43280">
    <property type="entry name" value="ARAC-FAMILY TRANSCRIPTIONAL REGULATOR"/>
    <property type="match status" value="1"/>
</dbReference>
<dbReference type="AlphaFoldDB" id="A0A1C0YC32"/>
<dbReference type="PROSITE" id="PS01124">
    <property type="entry name" value="HTH_ARAC_FAMILY_2"/>
    <property type="match status" value="1"/>
</dbReference>
<feature type="domain" description="HTH araC/xylS-type" evidence="4">
    <location>
        <begin position="161"/>
        <end position="262"/>
    </location>
</feature>
<evidence type="ECO:0000313" key="6">
    <source>
        <dbReference type="Proteomes" id="UP000093199"/>
    </source>
</evidence>
<evidence type="ECO:0000256" key="2">
    <source>
        <dbReference type="ARBA" id="ARBA00023125"/>
    </source>
</evidence>